<evidence type="ECO:0000256" key="4">
    <source>
        <dbReference type="ARBA" id="ARBA00022475"/>
    </source>
</evidence>
<dbReference type="InterPro" id="IPR050277">
    <property type="entry name" value="Sodium:Solute_Symporter"/>
</dbReference>
<dbReference type="PANTHER" id="PTHR48086">
    <property type="entry name" value="SODIUM/PROLINE SYMPORTER-RELATED"/>
    <property type="match status" value="1"/>
</dbReference>
<dbReference type="Proteomes" id="UP000598297">
    <property type="component" value="Unassembled WGS sequence"/>
</dbReference>
<evidence type="ECO:0000256" key="5">
    <source>
        <dbReference type="ARBA" id="ARBA00022692"/>
    </source>
</evidence>
<feature type="transmembrane region" description="Helical" evidence="11">
    <location>
        <begin position="294"/>
        <end position="318"/>
    </location>
</feature>
<gene>
    <name evidence="12" type="ORF">GUY60_01780</name>
</gene>
<feature type="transmembrane region" description="Helical" evidence="11">
    <location>
        <begin position="61"/>
        <end position="86"/>
    </location>
</feature>
<feature type="transmembrane region" description="Helical" evidence="11">
    <location>
        <begin position="20"/>
        <end position="40"/>
    </location>
</feature>
<evidence type="ECO:0000256" key="3">
    <source>
        <dbReference type="ARBA" id="ARBA00022448"/>
    </source>
</evidence>
<keyword evidence="5 11" id="KW-0812">Transmembrane</keyword>
<keyword evidence="13" id="KW-1185">Reference proteome</keyword>
<comment type="subcellular location">
    <subcellularLocation>
        <location evidence="1">Cell membrane</location>
        <topology evidence="1">Multi-pass membrane protein</topology>
    </subcellularLocation>
</comment>
<feature type="transmembrane region" description="Helical" evidence="11">
    <location>
        <begin position="399"/>
        <end position="419"/>
    </location>
</feature>
<evidence type="ECO:0000313" key="12">
    <source>
        <dbReference type="EMBL" id="NBE50177.1"/>
    </source>
</evidence>
<feature type="transmembrane region" description="Helical" evidence="11">
    <location>
        <begin position="264"/>
        <end position="282"/>
    </location>
</feature>
<dbReference type="RefSeq" id="WP_161693043.1">
    <property type="nucleotide sequence ID" value="NZ_JAAAHS010000006.1"/>
</dbReference>
<protein>
    <submittedName>
        <fullName evidence="12">Transporter</fullName>
    </submittedName>
</protein>
<evidence type="ECO:0000256" key="6">
    <source>
        <dbReference type="ARBA" id="ARBA00022847"/>
    </source>
</evidence>
<feature type="transmembrane region" description="Helical" evidence="11">
    <location>
        <begin position="92"/>
        <end position="109"/>
    </location>
</feature>
<organism evidence="12 13">
    <name type="scientific">Streptomyces boluensis</name>
    <dbReference type="NCBI Taxonomy" id="1775135"/>
    <lineage>
        <taxon>Bacteria</taxon>
        <taxon>Bacillati</taxon>
        <taxon>Actinomycetota</taxon>
        <taxon>Actinomycetes</taxon>
        <taxon>Kitasatosporales</taxon>
        <taxon>Streptomycetaceae</taxon>
        <taxon>Streptomyces</taxon>
    </lineage>
</organism>
<keyword evidence="4" id="KW-1003">Cell membrane</keyword>
<feature type="transmembrane region" description="Helical" evidence="11">
    <location>
        <begin position="197"/>
        <end position="218"/>
    </location>
</feature>
<dbReference type="GO" id="GO:0015123">
    <property type="term" value="F:acetate transmembrane transporter activity"/>
    <property type="evidence" value="ECO:0007669"/>
    <property type="project" value="TreeGrafter"/>
</dbReference>
<proteinExistence type="inferred from homology"/>
<feature type="region of interest" description="Disordered" evidence="10">
    <location>
        <begin position="518"/>
        <end position="550"/>
    </location>
</feature>
<dbReference type="AlphaFoldDB" id="A0A964UNJ6"/>
<evidence type="ECO:0000313" key="13">
    <source>
        <dbReference type="Proteomes" id="UP000598297"/>
    </source>
</evidence>
<dbReference type="GO" id="GO:0015293">
    <property type="term" value="F:symporter activity"/>
    <property type="evidence" value="ECO:0007669"/>
    <property type="project" value="UniProtKB-KW"/>
</dbReference>
<evidence type="ECO:0000256" key="1">
    <source>
        <dbReference type="ARBA" id="ARBA00004651"/>
    </source>
</evidence>
<dbReference type="GO" id="GO:0005886">
    <property type="term" value="C:plasma membrane"/>
    <property type="evidence" value="ECO:0007669"/>
    <property type="project" value="UniProtKB-SubCell"/>
</dbReference>
<accession>A0A964UNJ6</accession>
<feature type="transmembrane region" description="Helical" evidence="11">
    <location>
        <begin position="455"/>
        <end position="473"/>
    </location>
</feature>
<dbReference type="EMBL" id="JAAAHS010000006">
    <property type="protein sequence ID" value="NBE50177.1"/>
    <property type="molecule type" value="Genomic_DNA"/>
</dbReference>
<feature type="transmembrane region" description="Helical" evidence="11">
    <location>
        <begin position="350"/>
        <end position="379"/>
    </location>
</feature>
<keyword evidence="3" id="KW-0813">Transport</keyword>
<evidence type="ECO:0000256" key="10">
    <source>
        <dbReference type="SAM" id="MobiDB-lite"/>
    </source>
</evidence>
<dbReference type="GO" id="GO:0006847">
    <property type="term" value="P:plasma membrane acetate transport"/>
    <property type="evidence" value="ECO:0007669"/>
    <property type="project" value="TreeGrafter"/>
</dbReference>
<keyword evidence="6" id="KW-0769">Symport</keyword>
<feature type="transmembrane region" description="Helical" evidence="11">
    <location>
        <begin position="425"/>
        <end position="448"/>
    </location>
</feature>
<feature type="transmembrane region" description="Helical" evidence="11">
    <location>
        <begin position="170"/>
        <end position="190"/>
    </location>
</feature>
<dbReference type="OrthoDB" id="4089723at2"/>
<dbReference type="InterPro" id="IPR038377">
    <property type="entry name" value="Na/Glc_symporter_sf"/>
</dbReference>
<keyword evidence="7 11" id="KW-1133">Transmembrane helix</keyword>
<feature type="transmembrane region" description="Helical" evidence="11">
    <location>
        <begin position="136"/>
        <end position="164"/>
    </location>
</feature>
<reference evidence="12" key="1">
    <citation type="submission" date="2020-01" db="EMBL/GenBank/DDBJ databases">
        <title>Whole-genome analyses of novel actinobacteria.</title>
        <authorList>
            <person name="Sahin N."/>
        </authorList>
    </citation>
    <scope>NUCLEOTIDE SEQUENCE</scope>
    <source>
        <strain evidence="12">YC537</strain>
    </source>
</reference>
<evidence type="ECO:0000256" key="7">
    <source>
        <dbReference type="ARBA" id="ARBA00022989"/>
    </source>
</evidence>
<evidence type="ECO:0000256" key="2">
    <source>
        <dbReference type="ARBA" id="ARBA00006434"/>
    </source>
</evidence>
<dbReference type="PANTHER" id="PTHR48086:SF6">
    <property type="entry name" value="CATION_ACETATE SYMPORTER ACTP"/>
    <property type="match status" value="1"/>
</dbReference>
<dbReference type="InterPro" id="IPR001734">
    <property type="entry name" value="Na/solute_symporter"/>
</dbReference>
<dbReference type="PROSITE" id="PS50283">
    <property type="entry name" value="NA_SOLUT_SYMP_3"/>
    <property type="match status" value="1"/>
</dbReference>
<evidence type="ECO:0000256" key="9">
    <source>
        <dbReference type="RuleBase" id="RU362091"/>
    </source>
</evidence>
<dbReference type="Gene3D" id="1.20.1730.10">
    <property type="entry name" value="Sodium/glucose cotransporter"/>
    <property type="match status" value="1"/>
</dbReference>
<comment type="caution">
    <text evidence="12">The sequence shown here is derived from an EMBL/GenBank/DDBJ whole genome shotgun (WGS) entry which is preliminary data.</text>
</comment>
<comment type="similarity">
    <text evidence="2 9">Belongs to the sodium:solute symporter (SSF) (TC 2.A.21) family.</text>
</comment>
<name>A0A964UNJ6_9ACTN</name>
<feature type="transmembrane region" description="Helical" evidence="11">
    <location>
        <begin position="493"/>
        <end position="513"/>
    </location>
</feature>
<evidence type="ECO:0000256" key="11">
    <source>
        <dbReference type="SAM" id="Phobius"/>
    </source>
</evidence>
<sequence length="550" mass="56911">MTTPLLLSSAPLDPVGSAARAPVITAFLVFIGLCLLWVFTLASPDERPESLYIADRSLTPLFNGFALAGEYITVVTLFTATGAIALFGYDGFASAVDSVIALGALLLLARKVRESGCFTLGGLFSLRASGPGVRTAAAVVTLFITVPLLVVQLRAAGISAALLIGMSTDTAQVACTVLMGLLVACFAAVADLRGASFVQIAKVPVTFLALSVITLLALRKFSWSPGDLLTAAVEQSTDPDGYLSRGLWAHTAGLGPLNTISDHIIVILGMAMMPHLLLRVAASGSGRSARRSTSIAVGLTGVFYLLLIATGFAAAAVVGSGQIGAVDANGQAAPILLASGVLGHASTARVVVITVVACVAFLAVLTGVTSVTFAAAVSLTHDVLARTKRPLGATGEVRALRTTVAVLCVGGLALSAAVHDYPVEFLVTFSLGTAATCVFPALIYSFFWPGFNRRGLLWSVYGGLFLCTALTFFSPTVSGTDFALWPEASFDWYPFHTSGLVSVPAAFLLGWLGSTRQPALSGRGTRRAASQRTSGSGTRHEAPPASVWRG</sequence>
<feature type="compositionally biased region" description="Polar residues" evidence="10">
    <location>
        <begin position="528"/>
        <end position="537"/>
    </location>
</feature>
<dbReference type="Pfam" id="PF00474">
    <property type="entry name" value="SSF"/>
    <property type="match status" value="1"/>
</dbReference>
<evidence type="ECO:0000256" key="8">
    <source>
        <dbReference type="ARBA" id="ARBA00023136"/>
    </source>
</evidence>
<keyword evidence="8 11" id="KW-0472">Membrane</keyword>